<proteinExistence type="predicted"/>
<name>A0ACC2HX74_9PLEO</name>
<accession>A0ACC2HX74</accession>
<organism evidence="1 2">
    <name type="scientific">Boeremia exigua</name>
    <dbReference type="NCBI Taxonomy" id="749465"/>
    <lineage>
        <taxon>Eukaryota</taxon>
        <taxon>Fungi</taxon>
        <taxon>Dikarya</taxon>
        <taxon>Ascomycota</taxon>
        <taxon>Pezizomycotina</taxon>
        <taxon>Dothideomycetes</taxon>
        <taxon>Pleosporomycetidae</taxon>
        <taxon>Pleosporales</taxon>
        <taxon>Pleosporineae</taxon>
        <taxon>Didymellaceae</taxon>
        <taxon>Boeremia</taxon>
    </lineage>
</organism>
<sequence length="642" mass="71861">MSSFGKVLDLLDDRYLELQDVVGNVEPLPTLVPYEEYTQNMLVYRMDTAHEIFMGLIQDFTMRRAKETRKELWTWLVQWEVDRSPPLSSPKKPRLGAHQALFTQPLTPRQVPALTIFERRSLDGALMLEEDMLRILIDIVQVGSALVPNFVEFLYRWIDYYEGDGKALKAALKWEIPSLWDFEYHPLLLAREEGDGAGTGGLYGRIEKSDIYGDADELRESSPTKKMHMRPKPDLAAIELRTLHTEESQRLQYREVKFGIQPPKLEEPLPPLINIPKDQVKRTKYYAACFRSRQRAVYLLLEAGLTMRQINNYQKLQTTHPKETPEEGDLHGLRNYHRDASFAQTQFELREKQSKQREIAISNKLAVEAQLAASHAIPDGTGLPLIPPTPSYTRRPDMAVAMMRRIQEMRVKKDGKVDSVPKPLVGRMKSKVFENAQPMMEIKHGARSHQPQAHGSIDLMSLLDGDVETDDAYPPTTPPSEPYLPHPLLRPAPVQPTQVSYPDPAVDQLIPPRIMAYIQNLTPEQAQDLGPLMHDYARQNAAGRLQGDFQAQDATPQASSSSGVSPSSSSQTGYTFGSSGASALDSRQSQATTPSTGQGANEYSFLYPPPPTGFGAGIPSINPGPSDSGSQPATTSNRTPPR</sequence>
<evidence type="ECO:0000313" key="2">
    <source>
        <dbReference type="Proteomes" id="UP001153331"/>
    </source>
</evidence>
<comment type="caution">
    <text evidence="1">The sequence shown here is derived from an EMBL/GenBank/DDBJ whole genome shotgun (WGS) entry which is preliminary data.</text>
</comment>
<evidence type="ECO:0000313" key="1">
    <source>
        <dbReference type="EMBL" id="KAJ8107687.1"/>
    </source>
</evidence>
<gene>
    <name evidence="1" type="ORF">OPT61_g8700</name>
</gene>
<dbReference type="Proteomes" id="UP001153331">
    <property type="component" value="Unassembled WGS sequence"/>
</dbReference>
<dbReference type="EMBL" id="JAPHNI010000878">
    <property type="protein sequence ID" value="KAJ8107687.1"/>
    <property type="molecule type" value="Genomic_DNA"/>
</dbReference>
<protein>
    <submittedName>
        <fullName evidence="1">Uncharacterized protein</fullName>
    </submittedName>
</protein>
<keyword evidence="2" id="KW-1185">Reference proteome</keyword>
<reference evidence="1" key="1">
    <citation type="submission" date="2022-11" db="EMBL/GenBank/DDBJ databases">
        <title>Genome Sequence of Boeremia exigua.</title>
        <authorList>
            <person name="Buettner E."/>
        </authorList>
    </citation>
    <scope>NUCLEOTIDE SEQUENCE</scope>
    <source>
        <strain evidence="1">CU02</strain>
    </source>
</reference>